<dbReference type="CDD" id="cd16655">
    <property type="entry name" value="RING-Ubox_WDSUB1-like"/>
    <property type="match status" value="1"/>
</dbReference>
<dbReference type="GO" id="GO:0016567">
    <property type="term" value="P:protein ubiquitination"/>
    <property type="evidence" value="ECO:0007669"/>
    <property type="project" value="InterPro"/>
</dbReference>
<dbReference type="GO" id="GO:0004842">
    <property type="term" value="F:ubiquitin-protein transferase activity"/>
    <property type="evidence" value="ECO:0007669"/>
    <property type="project" value="InterPro"/>
</dbReference>
<accession>A0A0S4J5R0</accession>
<dbReference type="SUPFAM" id="SSF57850">
    <property type="entry name" value="RING/U-box"/>
    <property type="match status" value="1"/>
</dbReference>
<dbReference type="PROSITE" id="PS51698">
    <property type="entry name" value="U_BOX"/>
    <property type="match status" value="1"/>
</dbReference>
<dbReference type="SMART" id="SM00504">
    <property type="entry name" value="Ubox"/>
    <property type="match status" value="1"/>
</dbReference>
<dbReference type="Gene3D" id="3.30.40.10">
    <property type="entry name" value="Zinc/RING finger domain, C3HC4 (zinc finger)"/>
    <property type="match status" value="1"/>
</dbReference>
<feature type="signal peptide" evidence="1">
    <location>
        <begin position="1"/>
        <end position="20"/>
    </location>
</feature>
<dbReference type="Proteomes" id="UP000051952">
    <property type="component" value="Unassembled WGS sequence"/>
</dbReference>
<dbReference type="Pfam" id="PF04564">
    <property type="entry name" value="U-box"/>
    <property type="match status" value="1"/>
</dbReference>
<keyword evidence="4" id="KW-1185">Reference proteome</keyword>
<organism evidence="3 4">
    <name type="scientific">Bodo saltans</name>
    <name type="common">Flagellated protozoan</name>
    <dbReference type="NCBI Taxonomy" id="75058"/>
    <lineage>
        <taxon>Eukaryota</taxon>
        <taxon>Discoba</taxon>
        <taxon>Euglenozoa</taxon>
        <taxon>Kinetoplastea</taxon>
        <taxon>Metakinetoplastina</taxon>
        <taxon>Eubodonida</taxon>
        <taxon>Bodonidae</taxon>
        <taxon>Bodo</taxon>
    </lineage>
</organism>
<dbReference type="AlphaFoldDB" id="A0A0S4J5R0"/>
<dbReference type="EMBL" id="CYKH01001125">
    <property type="protein sequence ID" value="CUG84650.1"/>
    <property type="molecule type" value="Genomic_DNA"/>
</dbReference>
<dbReference type="InterPro" id="IPR013083">
    <property type="entry name" value="Znf_RING/FYVE/PHD"/>
</dbReference>
<dbReference type="PANTHER" id="PTHR46573">
    <property type="entry name" value="WD REPEAT, SAM AND U-BOX DOMAIN-CONTAINING PROTEIN 1"/>
    <property type="match status" value="1"/>
</dbReference>
<dbReference type="VEuPathDB" id="TriTrypDB:BSAL_06225"/>
<evidence type="ECO:0000313" key="4">
    <source>
        <dbReference type="Proteomes" id="UP000051952"/>
    </source>
</evidence>
<name>A0A0S4J5R0_BODSA</name>
<dbReference type="InterPro" id="IPR052085">
    <property type="entry name" value="WD-SAM-U-box"/>
</dbReference>
<dbReference type="OrthoDB" id="10064100at2759"/>
<feature type="chain" id="PRO_5006622020" description="U-box domain-containing protein" evidence="1">
    <location>
        <begin position="21"/>
        <end position="361"/>
    </location>
</feature>
<evidence type="ECO:0000313" key="3">
    <source>
        <dbReference type="EMBL" id="CUG84650.1"/>
    </source>
</evidence>
<evidence type="ECO:0000256" key="1">
    <source>
        <dbReference type="SAM" id="SignalP"/>
    </source>
</evidence>
<dbReference type="PANTHER" id="PTHR46573:SF1">
    <property type="entry name" value="WD REPEAT, SAM AND U-BOX DOMAIN-CONTAINING PROTEIN 1"/>
    <property type="match status" value="1"/>
</dbReference>
<dbReference type="InterPro" id="IPR003613">
    <property type="entry name" value="Ubox_domain"/>
</dbReference>
<gene>
    <name evidence="3" type="ORF">BSAL_06225</name>
</gene>
<protein>
    <recommendedName>
        <fullName evidence="2">U-box domain-containing protein</fullName>
    </recommendedName>
</protein>
<reference evidence="4" key="1">
    <citation type="submission" date="2015-09" db="EMBL/GenBank/DDBJ databases">
        <authorList>
            <consortium name="Pathogen Informatics"/>
        </authorList>
    </citation>
    <scope>NUCLEOTIDE SEQUENCE [LARGE SCALE GENOMIC DNA]</scope>
    <source>
        <strain evidence="4">Lake Konstanz</strain>
    </source>
</reference>
<evidence type="ECO:0000259" key="2">
    <source>
        <dbReference type="PROSITE" id="PS51698"/>
    </source>
</evidence>
<sequence>MNPPALGLLIAPVTVWSTSAFLEFLADSDLFATYVPKMSRAARVMLLRIDRTLPVFSQNSSAGSISLVGCLLCLCRHRSALQALDTMSRFVSVCWRDLAQTPQEVLVDYAAGVVGGISACISVIPALSSTQSIASSTGASMLTAIVDYASLWWSGPRRTSATWVGGSPFVLALSGFRLTFRGDLQASAAVAPAMFRRCLHVYRYVVWPSSVQPESPKMDVACHDWVEISAFSLGMMMGAVGSVGRLALAGFRLRHQRAAFHGRFAVPVVLPEHPVQPSPDLVAAFEKGTAPKEFVCPLTHELFEQPVVAADGHTYEASYMIQWLTMRDTSPTCGTQLPHTELVPNYTLRSLMEVWAPPSNK</sequence>
<feature type="domain" description="U-box" evidence="2">
    <location>
        <begin position="289"/>
        <end position="361"/>
    </location>
</feature>
<keyword evidence="1" id="KW-0732">Signal</keyword>
<proteinExistence type="predicted"/>